<dbReference type="AlphaFoldDB" id="D2W6K0"/>
<dbReference type="RefSeq" id="XP_002668046.1">
    <property type="nucleotide sequence ID" value="XM_002668000.1"/>
</dbReference>
<dbReference type="GeneID" id="8860186"/>
<feature type="non-terminal residue" evidence="1">
    <location>
        <position position="1"/>
    </location>
</feature>
<dbReference type="KEGG" id="ngr:NAEGRDRAFT_54988"/>
<reference evidence="1 2" key="1">
    <citation type="journal article" date="2010" name="Cell">
        <title>The genome of Naegleria gruberi illuminates early eukaryotic versatility.</title>
        <authorList>
            <person name="Fritz-Laylin L.K."/>
            <person name="Prochnik S.E."/>
            <person name="Ginger M.L."/>
            <person name="Dacks J.B."/>
            <person name="Carpenter M.L."/>
            <person name="Field M.C."/>
            <person name="Kuo A."/>
            <person name="Paredez A."/>
            <person name="Chapman J."/>
            <person name="Pham J."/>
            <person name="Shu S."/>
            <person name="Neupane R."/>
            <person name="Cipriano M."/>
            <person name="Mancuso J."/>
            <person name="Tu H."/>
            <person name="Salamov A."/>
            <person name="Lindquist E."/>
            <person name="Shapiro H."/>
            <person name="Lucas S."/>
            <person name="Grigoriev I.V."/>
            <person name="Cande W.Z."/>
            <person name="Fulton C."/>
            <person name="Rokhsar D.S."/>
            <person name="Dawson S.C."/>
        </authorList>
    </citation>
    <scope>NUCLEOTIDE SEQUENCE [LARGE SCALE GENOMIC DNA]</scope>
    <source>
        <strain evidence="1 2">NEG-M</strain>
    </source>
</reference>
<accession>D2W6K0</accession>
<name>D2W6K0_NAEGR</name>
<protein>
    <submittedName>
        <fullName evidence="1">Predicted protein</fullName>
    </submittedName>
</protein>
<keyword evidence="2" id="KW-1185">Reference proteome</keyword>
<dbReference type="EMBL" id="GG739394">
    <property type="protein sequence ID" value="EFC35302.1"/>
    <property type="molecule type" value="Genomic_DNA"/>
</dbReference>
<organism evidence="2">
    <name type="scientific">Naegleria gruberi</name>
    <name type="common">Amoeba</name>
    <dbReference type="NCBI Taxonomy" id="5762"/>
    <lineage>
        <taxon>Eukaryota</taxon>
        <taxon>Discoba</taxon>
        <taxon>Heterolobosea</taxon>
        <taxon>Tetramitia</taxon>
        <taxon>Eutetramitia</taxon>
        <taxon>Vahlkampfiidae</taxon>
        <taxon>Naegleria</taxon>
    </lineage>
</organism>
<evidence type="ECO:0000313" key="2">
    <source>
        <dbReference type="Proteomes" id="UP000006671"/>
    </source>
</evidence>
<gene>
    <name evidence="1" type="ORF">NAEGRDRAFT_54988</name>
</gene>
<dbReference type="VEuPathDB" id="AmoebaDB:NAEGRDRAFT_54988"/>
<sequence length="220" mass="25342">ENLQCSVDELILSKNELVGIVKNGEEILLHIKIPNRKNVIDLEIFKTKHQETQIRIFWAFIEESLNRCDASYVKKIKTAENETVTGVKLSKDKTKVKLRLGIEKWIYYSVKYRQFLNNFIGLDCWKLTEQNTTITNESQKQLENNSQDVDDTQIDEIVDSSNFFGVGQEKPLEIVGSETQTEINNHSLEIVGSEMEVDIVPVRQRVNRRKIPPKPAGPIK</sequence>
<dbReference type="InParanoid" id="D2W6K0"/>
<proteinExistence type="predicted"/>
<dbReference type="Proteomes" id="UP000006671">
    <property type="component" value="Unassembled WGS sequence"/>
</dbReference>
<evidence type="ECO:0000313" key="1">
    <source>
        <dbReference type="EMBL" id="EFC35302.1"/>
    </source>
</evidence>